<dbReference type="InterPro" id="IPR003718">
    <property type="entry name" value="OsmC/Ohr_fam"/>
</dbReference>
<dbReference type="PANTHER" id="PTHR33797">
    <property type="entry name" value="ORGANIC HYDROPEROXIDE RESISTANCE PROTEIN-LIKE"/>
    <property type="match status" value="1"/>
</dbReference>
<dbReference type="RefSeq" id="WP_116518342.1">
    <property type="nucleotide sequence ID" value="NZ_JACCEX010000002.1"/>
</dbReference>
<sequence length="138" mass="14378">MKVLYTAVATATGGRQGHAQSEDGSFSAKLARPVEIGGPGGGTNPEELFACGYAACFASTLDHLAKLRKIELGEVKVKAWVSLGVGPDGKYGLQARLQAALPDLPRDKAEELLSATHNTCPYSAAIRGNVEVEVSLAP</sequence>
<name>A0A2U1CN14_9BURK</name>
<dbReference type="InterPro" id="IPR015946">
    <property type="entry name" value="KH_dom-like_a/b"/>
</dbReference>
<dbReference type="OrthoDB" id="9797508at2"/>
<keyword evidence="3" id="KW-1185">Reference proteome</keyword>
<dbReference type="Gene3D" id="2.20.25.10">
    <property type="match status" value="1"/>
</dbReference>
<comment type="caution">
    <text evidence="2">The sequence shown here is derived from an EMBL/GenBank/DDBJ whole genome shotgun (WGS) entry which is preliminary data.</text>
</comment>
<dbReference type="InterPro" id="IPR036102">
    <property type="entry name" value="OsmC/Ohrsf"/>
</dbReference>
<evidence type="ECO:0000313" key="3">
    <source>
        <dbReference type="Proteomes" id="UP000246145"/>
    </source>
</evidence>
<dbReference type="NCBIfam" id="TIGR03561">
    <property type="entry name" value="organ_hyd_perox"/>
    <property type="match status" value="1"/>
</dbReference>
<dbReference type="AlphaFoldDB" id="A0A2U1CN14"/>
<dbReference type="EMBL" id="QEKO01000002">
    <property type="protein sequence ID" value="PVY62400.1"/>
    <property type="molecule type" value="Genomic_DNA"/>
</dbReference>
<reference evidence="2 3" key="1">
    <citation type="submission" date="2018-04" db="EMBL/GenBank/DDBJ databases">
        <title>Genomic Encyclopedia of Type Strains, Phase IV (KMG-IV): sequencing the most valuable type-strain genomes for metagenomic binning, comparative biology and taxonomic classification.</title>
        <authorList>
            <person name="Goeker M."/>
        </authorList>
    </citation>
    <scope>NUCLEOTIDE SEQUENCE [LARGE SCALE GENOMIC DNA]</scope>
    <source>
        <strain evidence="2 3">DSM 10065</strain>
    </source>
</reference>
<dbReference type="Pfam" id="PF02566">
    <property type="entry name" value="OsmC"/>
    <property type="match status" value="1"/>
</dbReference>
<dbReference type="SUPFAM" id="SSF82784">
    <property type="entry name" value="OsmC-like"/>
    <property type="match status" value="1"/>
</dbReference>
<dbReference type="Proteomes" id="UP000246145">
    <property type="component" value="Unassembled WGS sequence"/>
</dbReference>
<dbReference type="InterPro" id="IPR019953">
    <property type="entry name" value="OHR"/>
</dbReference>
<protein>
    <submittedName>
        <fullName evidence="2">Ohr subfamily peroxiredoxin</fullName>
    </submittedName>
</protein>
<accession>A0A2U1CN14</accession>
<comment type="similarity">
    <text evidence="1">Belongs to the OsmC/Ohr family.</text>
</comment>
<dbReference type="GO" id="GO:0006979">
    <property type="term" value="P:response to oxidative stress"/>
    <property type="evidence" value="ECO:0007669"/>
    <property type="project" value="InterPro"/>
</dbReference>
<dbReference type="PANTHER" id="PTHR33797:SF2">
    <property type="entry name" value="ORGANIC HYDROPEROXIDE RESISTANCE PROTEIN-LIKE"/>
    <property type="match status" value="1"/>
</dbReference>
<dbReference type="Gene3D" id="3.30.300.20">
    <property type="match status" value="1"/>
</dbReference>
<organism evidence="2 3">
    <name type="scientific">Pusillimonas noertemannii</name>
    <dbReference type="NCBI Taxonomy" id="305977"/>
    <lineage>
        <taxon>Bacteria</taxon>
        <taxon>Pseudomonadati</taxon>
        <taxon>Pseudomonadota</taxon>
        <taxon>Betaproteobacteria</taxon>
        <taxon>Burkholderiales</taxon>
        <taxon>Alcaligenaceae</taxon>
        <taxon>Pusillimonas</taxon>
    </lineage>
</organism>
<evidence type="ECO:0000313" key="2">
    <source>
        <dbReference type="EMBL" id="PVY62400.1"/>
    </source>
</evidence>
<gene>
    <name evidence="2" type="ORF">C7440_1893</name>
</gene>
<proteinExistence type="inferred from homology"/>
<evidence type="ECO:0000256" key="1">
    <source>
        <dbReference type="ARBA" id="ARBA00007378"/>
    </source>
</evidence>